<dbReference type="AlphaFoldDB" id="H0EJ31"/>
<evidence type="ECO:0000313" key="2">
    <source>
        <dbReference type="Proteomes" id="UP000005446"/>
    </source>
</evidence>
<gene>
    <name evidence="1" type="ORF">M7I_2554</name>
</gene>
<dbReference type="EMBL" id="AGUE01000053">
    <property type="protein sequence ID" value="EHL01464.1"/>
    <property type="molecule type" value="Genomic_DNA"/>
</dbReference>
<comment type="caution">
    <text evidence="1">The sequence shown here is derived from an EMBL/GenBank/DDBJ whole genome shotgun (WGS) entry which is preliminary data.</text>
</comment>
<keyword evidence="2" id="KW-1185">Reference proteome</keyword>
<dbReference type="Proteomes" id="UP000005446">
    <property type="component" value="Unassembled WGS sequence"/>
</dbReference>
<sequence length="49" mass="5287">MASMGACSLLKAFGRNWCSCVFGVDVFGVEGCDCTPREELPYRLLLLGA</sequence>
<reference evidence="1 2" key="1">
    <citation type="journal article" date="2012" name="Eukaryot. Cell">
        <title>Genome sequence of the fungus Glarea lozoyensis: the first genome sequence of a species from the Helotiaceae family.</title>
        <authorList>
            <person name="Youssar L."/>
            <person name="Gruening B.A."/>
            <person name="Erxleben A."/>
            <person name="Guenther S."/>
            <person name="Huettel W."/>
        </authorList>
    </citation>
    <scope>NUCLEOTIDE SEQUENCE [LARGE SCALE GENOMIC DNA]</scope>
    <source>
        <strain evidence="2">ATCC 74030 / MF5533</strain>
    </source>
</reference>
<proteinExistence type="predicted"/>
<name>H0EJ31_GLAL7</name>
<dbReference type="HOGENOM" id="CLU_3143213_0_0_1"/>
<evidence type="ECO:0000313" key="1">
    <source>
        <dbReference type="EMBL" id="EHL01464.1"/>
    </source>
</evidence>
<accession>H0EJ31</accession>
<organism evidence="1 2">
    <name type="scientific">Glarea lozoyensis (strain ATCC 74030 / MF5533)</name>
    <dbReference type="NCBI Taxonomy" id="1104152"/>
    <lineage>
        <taxon>Eukaryota</taxon>
        <taxon>Fungi</taxon>
        <taxon>Dikarya</taxon>
        <taxon>Ascomycota</taxon>
        <taxon>Pezizomycotina</taxon>
        <taxon>Leotiomycetes</taxon>
        <taxon>Helotiales</taxon>
        <taxon>Helotiaceae</taxon>
        <taxon>Glarea</taxon>
    </lineage>
</organism>
<dbReference type="InParanoid" id="H0EJ31"/>
<protein>
    <submittedName>
        <fullName evidence="1">Uncharacterized protein</fullName>
    </submittedName>
</protein>